<protein>
    <submittedName>
        <fullName evidence="2">DUF3919 family protein</fullName>
    </submittedName>
</protein>
<dbReference type="Proteomes" id="UP001078443">
    <property type="component" value="Unassembled WGS sequence"/>
</dbReference>
<proteinExistence type="predicted"/>
<organism evidence="2 3">
    <name type="scientific">Clostridium aestuarii</name>
    <dbReference type="NCBI Taxonomy" id="338193"/>
    <lineage>
        <taxon>Bacteria</taxon>
        <taxon>Bacillati</taxon>
        <taxon>Bacillota</taxon>
        <taxon>Clostridia</taxon>
        <taxon>Eubacteriales</taxon>
        <taxon>Clostridiaceae</taxon>
        <taxon>Clostridium</taxon>
    </lineage>
</organism>
<dbReference type="Pfam" id="PF13057">
    <property type="entry name" value="DUF3919"/>
    <property type="match status" value="1"/>
</dbReference>
<sequence length="274" mass="31791">MITKKTLFSIVYIYISAILIVTILVIINQGKKYNHLYVINDREEVIAKSENRTPIKLEFYSKVWGEGVIEDNKIIQNIWNVISEIPKSGEINSYNQSIYDSDYNEITGTILYLNGIKSNFSLSNTLKIDDYNYGDYYSKPYLNKLRSDLEEIVCSPQNLSGLINERNKVTIVNNANDITKKCGEHDKNGLRRRIAEFTSIHDTKELQEAIKNKGKVEYHIKIYVDLEEGYNIINIDVYENDYIVVQDFGKEITKAMYMKGHILDVCRIINNNKM</sequence>
<reference evidence="2" key="1">
    <citation type="submission" date="2022-12" db="EMBL/GenBank/DDBJ databases">
        <authorList>
            <person name="Wang J."/>
        </authorList>
    </citation>
    <scope>NUCLEOTIDE SEQUENCE</scope>
    <source>
        <strain evidence="2">HY-45-18</strain>
    </source>
</reference>
<evidence type="ECO:0000256" key="1">
    <source>
        <dbReference type="SAM" id="Phobius"/>
    </source>
</evidence>
<gene>
    <name evidence="2" type="ORF">OW763_16045</name>
</gene>
<dbReference type="InterPro" id="IPR025031">
    <property type="entry name" value="DUF3919"/>
</dbReference>
<comment type="caution">
    <text evidence="2">The sequence shown here is derived from an EMBL/GenBank/DDBJ whole genome shotgun (WGS) entry which is preliminary data.</text>
</comment>
<keyword evidence="1" id="KW-0472">Membrane</keyword>
<keyword evidence="1" id="KW-1133">Transmembrane helix</keyword>
<keyword evidence="1" id="KW-0812">Transmembrane</keyword>
<keyword evidence="3" id="KW-1185">Reference proteome</keyword>
<dbReference type="EMBL" id="JAPQER010000012">
    <property type="protein sequence ID" value="MCY6485833.1"/>
    <property type="molecule type" value="Genomic_DNA"/>
</dbReference>
<accession>A0ABT4D3L8</accession>
<name>A0ABT4D3L8_9CLOT</name>
<feature type="transmembrane region" description="Helical" evidence="1">
    <location>
        <begin position="6"/>
        <end position="27"/>
    </location>
</feature>
<dbReference type="RefSeq" id="WP_268042528.1">
    <property type="nucleotide sequence ID" value="NZ_JAPQER010000012.1"/>
</dbReference>
<evidence type="ECO:0000313" key="3">
    <source>
        <dbReference type="Proteomes" id="UP001078443"/>
    </source>
</evidence>
<evidence type="ECO:0000313" key="2">
    <source>
        <dbReference type="EMBL" id="MCY6485833.1"/>
    </source>
</evidence>